<dbReference type="GO" id="GO:0019867">
    <property type="term" value="C:outer membrane"/>
    <property type="evidence" value="ECO:0007669"/>
    <property type="project" value="InterPro"/>
</dbReference>
<keyword evidence="2" id="KW-1134">Transmembrane beta strand</keyword>
<evidence type="ECO:0000256" key="2">
    <source>
        <dbReference type="ARBA" id="ARBA00022452"/>
    </source>
</evidence>
<keyword evidence="2" id="KW-0812">Transmembrane</keyword>
<dbReference type="Gene3D" id="2.40.160.50">
    <property type="entry name" value="membrane protein fhac: a member of the omp85/tpsb transporter family"/>
    <property type="match status" value="1"/>
</dbReference>
<dbReference type="PANTHER" id="PTHR12815">
    <property type="entry name" value="SORTING AND ASSEMBLY MACHINERY SAMM50 PROTEIN FAMILY MEMBER"/>
    <property type="match status" value="1"/>
</dbReference>
<feature type="domain" description="Bacterial surface antigen (D15)" evidence="4">
    <location>
        <begin position="335"/>
        <end position="634"/>
    </location>
</feature>
<gene>
    <name evidence="5" type="ORF">ABS361_16815</name>
</gene>
<dbReference type="Pfam" id="PF01103">
    <property type="entry name" value="Omp85"/>
    <property type="match status" value="1"/>
</dbReference>
<dbReference type="PANTHER" id="PTHR12815:SF42">
    <property type="entry name" value="BACTERIAL SURFACE ANTIGEN (D15) DOMAIN-CONTAINING PROTEIN"/>
    <property type="match status" value="1"/>
</dbReference>
<name>A0AAU7X807_9HYPH</name>
<dbReference type="InterPro" id="IPR000184">
    <property type="entry name" value="Bac_surfAg_D15"/>
</dbReference>
<accession>A0AAU7X807</accession>
<proteinExistence type="predicted"/>
<organism evidence="5">
    <name type="scientific">Methyloraptor flagellatus</name>
    <dbReference type="NCBI Taxonomy" id="3162530"/>
    <lineage>
        <taxon>Bacteria</taxon>
        <taxon>Pseudomonadati</taxon>
        <taxon>Pseudomonadota</taxon>
        <taxon>Alphaproteobacteria</taxon>
        <taxon>Hyphomicrobiales</taxon>
        <taxon>Ancalomicrobiaceae</taxon>
        <taxon>Methyloraptor</taxon>
    </lineage>
</organism>
<sequence length="634" mass="68026">MLAAGVFVVCAGAYPARAFDLFGYHLWGEKTEDKAVSPDAQRYTLTFSVAGGDADLEKRLRGASLLAEEADGTPPPSTAAFLSRARAEYGRILAGLYAEGRYGGAITITAAGRPIEQIPADARLPNPVPVAIAVDPGPAYAFGRITIEGRPTAIPPQISPEIKPPKSPEDLGLTPGAVARSGAVISAEEALVAAWRRIGHPKARVVRRDVAADHPHRRIDVTLVIDPAPRAVYGETTVKGTKQVDPAFVARQTALPAGEPYSSDEVKRAERRLQRLEVFGSARVTDDAALDRRTDPAGQPMTVTVTERPMHVFGAGASYSTVDGAGLEGYWQHRNLFGEAERLRLDARVSGIDGVDPRKFTYLGGLTFVKPGIFDPYTDLTAQIQGAREVYDPYTEERVRARIGLAHEFFPGFDGTVTLNGETSRVNDAWGKRSFVLASLPTTLTWDTSNDKLEPTSGFRLKGQAEPFYETRFGNGGLIARIDASTYWALDAAGRYVLAGRIALGSITGAPLTGLPDSRLFFAGGGGSVRGYAYRSLGPRLDDGRIVGGRSLFEASAEVRARVTDSIGVVPFVDVGSAYEGSVPDFSEKLRIGAGLGLRYYTGIGAIRLDVAAPLVRDRRDPRFAIYIGIGEAF</sequence>
<keyword evidence="3" id="KW-0472">Membrane</keyword>
<evidence type="ECO:0000259" key="4">
    <source>
        <dbReference type="Pfam" id="PF01103"/>
    </source>
</evidence>
<comment type="subcellular location">
    <subcellularLocation>
        <location evidence="1">Membrane</location>
    </subcellularLocation>
</comment>
<reference evidence="5" key="1">
    <citation type="submission" date="2024-06" db="EMBL/GenBank/DDBJ databases">
        <title>Methylostella associata gen. nov., sp. nov., a novel Ancalomicrobiaceae-affiliated facultatively methylotrophic bacteria that feed on methanotrophs of the genus Methylococcus.</title>
        <authorList>
            <person name="Saltykova V."/>
            <person name="Danilova O.V."/>
            <person name="Oshkin I.Y."/>
            <person name="Belova S.E."/>
            <person name="Pimenov N.V."/>
            <person name="Dedysh S.N."/>
        </authorList>
    </citation>
    <scope>NUCLEOTIDE SEQUENCE</scope>
    <source>
        <strain evidence="5">S20</strain>
    </source>
</reference>
<dbReference type="Gene3D" id="3.10.20.310">
    <property type="entry name" value="membrane protein fhac"/>
    <property type="match status" value="1"/>
</dbReference>
<dbReference type="RefSeq" id="WP_407048822.1">
    <property type="nucleotide sequence ID" value="NZ_CP158568.1"/>
</dbReference>
<evidence type="ECO:0000256" key="1">
    <source>
        <dbReference type="ARBA" id="ARBA00004370"/>
    </source>
</evidence>
<evidence type="ECO:0000313" key="5">
    <source>
        <dbReference type="EMBL" id="XBY43720.1"/>
    </source>
</evidence>
<dbReference type="InterPro" id="IPR039910">
    <property type="entry name" value="D15-like"/>
</dbReference>
<dbReference type="KEGG" id="mflg:ABS361_16815"/>
<dbReference type="EMBL" id="CP158568">
    <property type="protein sequence ID" value="XBY43720.1"/>
    <property type="molecule type" value="Genomic_DNA"/>
</dbReference>
<evidence type="ECO:0000256" key="3">
    <source>
        <dbReference type="ARBA" id="ARBA00023136"/>
    </source>
</evidence>
<protein>
    <submittedName>
        <fullName evidence="5">Autotransporter assembly complex family protein</fullName>
    </submittedName>
</protein>
<dbReference type="AlphaFoldDB" id="A0AAU7X807"/>